<evidence type="ECO:0000313" key="3">
    <source>
        <dbReference type="Proteomes" id="UP000000770"/>
    </source>
</evidence>
<dbReference type="InterPro" id="IPR032710">
    <property type="entry name" value="NTF2-like_dom_sf"/>
</dbReference>
<dbReference type="KEGG" id="sbn:Sbal195_1026"/>
<evidence type="ECO:0000313" key="2">
    <source>
        <dbReference type="EMBL" id="ABX48202.1"/>
    </source>
</evidence>
<dbReference type="HOGENOM" id="CLU_135625_1_0_6"/>
<proteinExistence type="predicted"/>
<feature type="domain" description="SnoaL-like" evidence="1">
    <location>
        <begin position="44"/>
        <end position="141"/>
    </location>
</feature>
<evidence type="ECO:0000259" key="1">
    <source>
        <dbReference type="Pfam" id="PF12680"/>
    </source>
</evidence>
<name>A9L3F3_SHEB9</name>
<dbReference type="EMBL" id="CP000891">
    <property type="protein sequence ID" value="ABX48202.1"/>
    <property type="molecule type" value="Genomic_DNA"/>
</dbReference>
<dbReference type="Pfam" id="PF12680">
    <property type="entry name" value="SnoaL_2"/>
    <property type="match status" value="1"/>
</dbReference>
<dbReference type="SUPFAM" id="SSF54427">
    <property type="entry name" value="NTF2-like"/>
    <property type="match status" value="1"/>
</dbReference>
<dbReference type="Gene3D" id="3.10.450.50">
    <property type="match status" value="1"/>
</dbReference>
<dbReference type="Proteomes" id="UP000000770">
    <property type="component" value="Chromosome"/>
</dbReference>
<reference evidence="2 3" key="1">
    <citation type="submission" date="2007-11" db="EMBL/GenBank/DDBJ databases">
        <title>Complete sequence of chromosome of Shewanella baltica OS195.</title>
        <authorList>
            <consortium name="US DOE Joint Genome Institute"/>
            <person name="Copeland A."/>
            <person name="Lucas S."/>
            <person name="Lapidus A."/>
            <person name="Barry K."/>
            <person name="Glavina del Rio T."/>
            <person name="Dalin E."/>
            <person name="Tice H."/>
            <person name="Pitluck S."/>
            <person name="Chain P."/>
            <person name="Malfatti S."/>
            <person name="Shin M."/>
            <person name="Vergez L."/>
            <person name="Schmutz J."/>
            <person name="Larimer F."/>
            <person name="Land M."/>
            <person name="Hauser L."/>
            <person name="Kyrpides N."/>
            <person name="Kim E."/>
            <person name="Brettar I."/>
            <person name="Rodrigues J."/>
            <person name="Konstantinidis K."/>
            <person name="Klappenbach J."/>
            <person name="Hofle M."/>
            <person name="Tiedje J."/>
            <person name="Richardson P."/>
        </authorList>
    </citation>
    <scope>NUCLEOTIDE SEQUENCE [LARGE SCALE GENOMIC DNA]</scope>
    <source>
        <strain evidence="2 3">OS195</strain>
    </source>
</reference>
<protein>
    <recommendedName>
        <fullName evidence="1">SnoaL-like domain-containing protein</fullName>
    </recommendedName>
</protein>
<gene>
    <name evidence="2" type="ordered locus">Sbal195_1026</name>
</gene>
<dbReference type="AlphaFoldDB" id="A9L3F3"/>
<accession>A9L3F3</accession>
<dbReference type="InterPro" id="IPR037401">
    <property type="entry name" value="SnoaL-like"/>
</dbReference>
<organism evidence="2 3">
    <name type="scientific">Shewanella baltica (strain OS195)</name>
    <dbReference type="NCBI Taxonomy" id="399599"/>
    <lineage>
        <taxon>Bacteria</taxon>
        <taxon>Pseudomonadati</taxon>
        <taxon>Pseudomonadota</taxon>
        <taxon>Gammaproteobacteria</taxon>
        <taxon>Alteromonadales</taxon>
        <taxon>Shewanellaceae</taxon>
        <taxon>Shewanella</taxon>
    </lineage>
</organism>
<sequence>MVMIVARRQTIFSYTVMHFELIYFSKESSLSNLTAKIATPEALVQAQLEAYNQRDLATFVAQFSDDVCIYRPPATAPVIQGKAAFSDFYQYERFNLPNLHAEIVSRMVVGNKVVDHERISGIRDEPFEVMVVFEVNDGLIQTMWSFTTN</sequence>